<dbReference type="GO" id="GO:0030170">
    <property type="term" value="F:pyridoxal phosphate binding"/>
    <property type="evidence" value="ECO:0007669"/>
    <property type="project" value="UniProtKB-UniRule"/>
</dbReference>
<accession>A0A3R5X4T7</accession>
<dbReference type="OrthoDB" id="9804072at2"/>
<keyword evidence="7" id="KW-1185">Reference proteome</keyword>
<dbReference type="PANTHER" id="PTHR10146">
    <property type="entry name" value="PROLINE SYNTHETASE CO-TRANSCRIBED BACTERIAL HOMOLOG PROTEIN"/>
    <property type="match status" value="1"/>
</dbReference>
<dbReference type="HAMAP" id="MF_02087">
    <property type="entry name" value="PLP_homeostasis"/>
    <property type="match status" value="1"/>
</dbReference>
<protein>
    <recommendedName>
        <fullName evidence="2">Pyridoxal phosphate homeostasis protein</fullName>
        <shortName evidence="2">PLP homeostasis protein</shortName>
    </recommendedName>
</protein>
<evidence type="ECO:0000256" key="3">
    <source>
        <dbReference type="PIRSR" id="PIRSR004848-1"/>
    </source>
</evidence>
<evidence type="ECO:0000313" key="6">
    <source>
        <dbReference type="EMBL" id="QAR34479.1"/>
    </source>
</evidence>
<comment type="cofactor">
    <cofactor evidence="3">
        <name>pyridoxal 5'-phosphate</name>
        <dbReference type="ChEBI" id="CHEBI:597326"/>
    </cofactor>
</comment>
<gene>
    <name evidence="6" type="ORF">EP073_06680</name>
</gene>
<comment type="function">
    <text evidence="2">Pyridoxal 5'-phosphate (PLP)-binding protein, which is involved in PLP homeostasis.</text>
</comment>
<dbReference type="Pfam" id="PF01168">
    <property type="entry name" value="Ala_racemase_N"/>
    <property type="match status" value="1"/>
</dbReference>
<dbReference type="AlphaFoldDB" id="A0A3R5X4T7"/>
<dbReference type="CDD" id="cd00635">
    <property type="entry name" value="PLPDE_III_YBL036c_like"/>
    <property type="match status" value="1"/>
</dbReference>
<dbReference type="EMBL" id="CP035108">
    <property type="protein sequence ID" value="QAR34479.1"/>
    <property type="molecule type" value="Genomic_DNA"/>
</dbReference>
<dbReference type="NCBIfam" id="TIGR00044">
    <property type="entry name" value="YggS family pyridoxal phosphate-dependent enzyme"/>
    <property type="match status" value="1"/>
</dbReference>
<name>A0A3R5X4T7_9BACT</name>
<dbReference type="PANTHER" id="PTHR10146:SF14">
    <property type="entry name" value="PYRIDOXAL PHOSPHATE HOMEOSTASIS PROTEIN"/>
    <property type="match status" value="1"/>
</dbReference>
<reference evidence="6 7" key="1">
    <citation type="submission" date="2019-01" db="EMBL/GenBank/DDBJ databases">
        <title>Geovibrio thiophilus DSM 11263, complete genome.</title>
        <authorList>
            <person name="Spring S."/>
            <person name="Bunk B."/>
            <person name="Sproer C."/>
        </authorList>
    </citation>
    <scope>NUCLEOTIDE SEQUENCE [LARGE SCALE GENOMIC DNA]</scope>
    <source>
        <strain evidence="6 7">DSM 11263</strain>
    </source>
</reference>
<dbReference type="Proteomes" id="UP000287502">
    <property type="component" value="Chromosome"/>
</dbReference>
<dbReference type="KEGG" id="gtl:EP073_06680"/>
<keyword evidence="1 2" id="KW-0663">Pyridoxal phosphate</keyword>
<sequence>MREAEKALKRAGRTDSVTLLAVSKTFPAESITEAYEQGQRLFGENKMQEALEKHEKLKSLKELELHFIGHLQTNKVKYLKGNFSLIHSVDRIPLLNEMEKHFTREDRVQDVLIQVNVANDPAKSGVDAAELPALLETASKCRHIRVKGFTMMPPLVNEAEENRIHFARTRELMEEMKGKFASENIDLQILSMGMSDDFTVAVEEGSTLIRIGTALFGGRS</sequence>
<evidence type="ECO:0000256" key="4">
    <source>
        <dbReference type="RuleBase" id="RU004514"/>
    </source>
</evidence>
<evidence type="ECO:0000313" key="7">
    <source>
        <dbReference type="Proteomes" id="UP000287502"/>
    </source>
</evidence>
<dbReference type="FunFam" id="3.20.20.10:FF:000018">
    <property type="entry name" value="Pyridoxal phosphate homeostasis protein"/>
    <property type="match status" value="1"/>
</dbReference>
<dbReference type="InterPro" id="IPR011078">
    <property type="entry name" value="PyrdxlP_homeostasis"/>
</dbReference>
<dbReference type="SUPFAM" id="SSF51419">
    <property type="entry name" value="PLP-binding barrel"/>
    <property type="match status" value="1"/>
</dbReference>
<dbReference type="PIRSF" id="PIRSF004848">
    <property type="entry name" value="YBL036c_PLPDEIII"/>
    <property type="match status" value="1"/>
</dbReference>
<dbReference type="Gene3D" id="3.20.20.10">
    <property type="entry name" value="Alanine racemase"/>
    <property type="match status" value="1"/>
</dbReference>
<evidence type="ECO:0000256" key="2">
    <source>
        <dbReference type="HAMAP-Rule" id="MF_02087"/>
    </source>
</evidence>
<organism evidence="6 7">
    <name type="scientific">Geovibrio thiophilus</name>
    <dbReference type="NCBI Taxonomy" id="139438"/>
    <lineage>
        <taxon>Bacteria</taxon>
        <taxon>Pseudomonadati</taxon>
        <taxon>Deferribacterota</taxon>
        <taxon>Deferribacteres</taxon>
        <taxon>Deferribacterales</taxon>
        <taxon>Geovibrionaceae</taxon>
        <taxon>Geovibrio</taxon>
    </lineage>
</organism>
<feature type="domain" description="Alanine racemase N-terminal" evidence="5">
    <location>
        <begin position="16"/>
        <end position="219"/>
    </location>
</feature>
<evidence type="ECO:0000259" key="5">
    <source>
        <dbReference type="Pfam" id="PF01168"/>
    </source>
</evidence>
<dbReference type="InterPro" id="IPR029066">
    <property type="entry name" value="PLP-binding_barrel"/>
</dbReference>
<feature type="modified residue" description="N6-(pyridoxal phosphate)lysine" evidence="2 3">
    <location>
        <position position="24"/>
    </location>
</feature>
<evidence type="ECO:0000256" key="1">
    <source>
        <dbReference type="ARBA" id="ARBA00022898"/>
    </source>
</evidence>
<proteinExistence type="inferred from homology"/>
<comment type="similarity">
    <text evidence="2 4">Belongs to the pyridoxal phosphate-binding protein YggS/PROSC family.</text>
</comment>
<dbReference type="InterPro" id="IPR001608">
    <property type="entry name" value="Ala_racemase_N"/>
</dbReference>